<evidence type="ECO:0000256" key="4">
    <source>
        <dbReference type="ARBA" id="ARBA00022603"/>
    </source>
</evidence>
<dbReference type="InterPro" id="IPR008332">
    <property type="entry name" value="MethylG_MeTrfase_N"/>
</dbReference>
<dbReference type="SUPFAM" id="SSF53155">
    <property type="entry name" value="Methylated DNA-protein cysteine methyltransferase domain"/>
    <property type="match status" value="1"/>
</dbReference>
<dbReference type="InterPro" id="IPR001497">
    <property type="entry name" value="MethylDNA_cys_MeTrfase_AS"/>
</dbReference>
<evidence type="ECO:0000256" key="1">
    <source>
        <dbReference type="ARBA" id="ARBA00001286"/>
    </source>
</evidence>
<gene>
    <name evidence="11" type="ORF">BST86_05615</name>
</gene>
<evidence type="ECO:0000256" key="2">
    <source>
        <dbReference type="ARBA" id="ARBA00008711"/>
    </source>
</evidence>
<dbReference type="SUPFAM" id="SSF46767">
    <property type="entry name" value="Methylated DNA-protein cysteine methyltransferase, C-terminal domain"/>
    <property type="match status" value="1"/>
</dbReference>
<dbReference type="PANTHER" id="PTHR10815">
    <property type="entry name" value="METHYLATED-DNA--PROTEIN-CYSTEINE METHYLTRANSFERASE"/>
    <property type="match status" value="1"/>
</dbReference>
<evidence type="ECO:0000256" key="5">
    <source>
        <dbReference type="ARBA" id="ARBA00022679"/>
    </source>
</evidence>
<evidence type="ECO:0000313" key="12">
    <source>
        <dbReference type="Proteomes" id="UP000239532"/>
    </source>
</evidence>
<dbReference type="EC" id="2.1.1.63" evidence="3"/>
<proteinExistence type="inferred from homology"/>
<dbReference type="InterPro" id="IPR014048">
    <property type="entry name" value="MethylDNA_cys_MeTrfase_DNA-bd"/>
</dbReference>
<evidence type="ECO:0000256" key="3">
    <source>
        <dbReference type="ARBA" id="ARBA00011918"/>
    </source>
</evidence>
<sequence>MSKIITQVYRSPLGELTLGVFENQLCLCDWTYRKMRDQIDQRIQTFCRATMTEGDHELIDLAIQQLDQYFLKERTQFDIPLLLCGTPFQQSVWDSLLQIPYGETVSYSSLSRKRNQNNLSSQTQPQVLNNDVSPKDVRAVAAANGANAISIIIPCHRVIGSDGSLTGYAGGLNAKKKLLELEGVDLTHGQQRLF</sequence>
<comment type="similarity">
    <text evidence="2">Belongs to the MGMT family.</text>
</comment>
<accession>A0A2S9WSZ2</accession>
<keyword evidence="6" id="KW-0227">DNA damage</keyword>
<dbReference type="FunFam" id="1.10.10.10:FF:000214">
    <property type="entry name" value="Methylated-DNA--protein-cysteine methyltransferase"/>
    <property type="match status" value="1"/>
</dbReference>
<dbReference type="AlphaFoldDB" id="A0A2S9WSZ2"/>
<dbReference type="GO" id="GO:0006281">
    <property type="term" value="P:DNA repair"/>
    <property type="evidence" value="ECO:0007669"/>
    <property type="project" value="UniProtKB-KW"/>
</dbReference>
<dbReference type="NCBIfam" id="TIGR00589">
    <property type="entry name" value="ogt"/>
    <property type="match status" value="1"/>
</dbReference>
<evidence type="ECO:0000256" key="6">
    <source>
        <dbReference type="ARBA" id="ARBA00022763"/>
    </source>
</evidence>
<dbReference type="InterPro" id="IPR036217">
    <property type="entry name" value="MethylDNA_cys_MeTrfase_DNAb"/>
</dbReference>
<keyword evidence="5 11" id="KW-0808">Transferase</keyword>
<reference evidence="11 12" key="1">
    <citation type="submission" date="2016-11" db="EMBL/GenBank/DDBJ databases">
        <title>Trade-off between light-utilization and light-protection in marine flavobacteria.</title>
        <authorList>
            <person name="Kumagai Y."/>
        </authorList>
    </citation>
    <scope>NUCLEOTIDE SEQUENCE [LARGE SCALE GENOMIC DNA]</scope>
    <source>
        <strain evidence="11 12">JCM 17109</strain>
    </source>
</reference>
<keyword evidence="12" id="KW-1185">Reference proteome</keyword>
<comment type="caution">
    <text evidence="11">The sequence shown here is derived from an EMBL/GenBank/DDBJ whole genome shotgun (WGS) entry which is preliminary data.</text>
</comment>
<comment type="catalytic activity">
    <reaction evidence="8">
        <text>a 6-O-methyl-2'-deoxyguanosine in DNA + L-cysteinyl-[protein] = S-methyl-L-cysteinyl-[protein] + a 2'-deoxyguanosine in DNA</text>
        <dbReference type="Rhea" id="RHEA:24000"/>
        <dbReference type="Rhea" id="RHEA-COMP:10131"/>
        <dbReference type="Rhea" id="RHEA-COMP:10132"/>
        <dbReference type="Rhea" id="RHEA-COMP:11367"/>
        <dbReference type="Rhea" id="RHEA-COMP:11368"/>
        <dbReference type="ChEBI" id="CHEBI:29950"/>
        <dbReference type="ChEBI" id="CHEBI:82612"/>
        <dbReference type="ChEBI" id="CHEBI:85445"/>
        <dbReference type="ChEBI" id="CHEBI:85448"/>
        <dbReference type="EC" id="2.1.1.63"/>
    </reaction>
</comment>
<name>A0A2S9WSZ2_9FLAO</name>
<evidence type="ECO:0000256" key="7">
    <source>
        <dbReference type="ARBA" id="ARBA00023204"/>
    </source>
</evidence>
<dbReference type="OrthoDB" id="9802228at2"/>
<evidence type="ECO:0000259" key="9">
    <source>
        <dbReference type="Pfam" id="PF01035"/>
    </source>
</evidence>
<dbReference type="InterPro" id="IPR036388">
    <property type="entry name" value="WH-like_DNA-bd_sf"/>
</dbReference>
<keyword evidence="4 11" id="KW-0489">Methyltransferase</keyword>
<dbReference type="Gene3D" id="3.30.160.70">
    <property type="entry name" value="Methylated DNA-protein cysteine methyltransferase domain"/>
    <property type="match status" value="1"/>
</dbReference>
<feature type="domain" description="Methylated-DNA-[protein]-cysteine S-methyltransferase DNA binding" evidence="9">
    <location>
        <begin position="87"/>
        <end position="184"/>
    </location>
</feature>
<evidence type="ECO:0000256" key="8">
    <source>
        <dbReference type="ARBA" id="ARBA00049348"/>
    </source>
</evidence>
<dbReference type="PANTHER" id="PTHR10815:SF5">
    <property type="entry name" value="METHYLATED-DNA--PROTEIN-CYSTEINE METHYLTRANSFERASE"/>
    <property type="match status" value="1"/>
</dbReference>
<dbReference type="Proteomes" id="UP000239532">
    <property type="component" value="Unassembled WGS sequence"/>
</dbReference>
<organism evidence="11 12">
    <name type="scientific">Nonlabens agnitus</name>
    <dbReference type="NCBI Taxonomy" id="870484"/>
    <lineage>
        <taxon>Bacteria</taxon>
        <taxon>Pseudomonadati</taxon>
        <taxon>Bacteroidota</taxon>
        <taxon>Flavobacteriia</taxon>
        <taxon>Flavobacteriales</taxon>
        <taxon>Flavobacteriaceae</taxon>
        <taxon>Nonlabens</taxon>
    </lineage>
</organism>
<dbReference type="Pfam" id="PF02870">
    <property type="entry name" value="Methyltransf_1N"/>
    <property type="match status" value="1"/>
</dbReference>
<dbReference type="PROSITE" id="PS00374">
    <property type="entry name" value="MGMT"/>
    <property type="match status" value="1"/>
</dbReference>
<dbReference type="InterPro" id="IPR036631">
    <property type="entry name" value="MGMT_N_sf"/>
</dbReference>
<dbReference type="CDD" id="cd06445">
    <property type="entry name" value="ATase"/>
    <property type="match status" value="1"/>
</dbReference>
<comment type="catalytic activity">
    <reaction evidence="1">
        <text>a 4-O-methyl-thymidine in DNA + L-cysteinyl-[protein] = a thymidine in DNA + S-methyl-L-cysteinyl-[protein]</text>
        <dbReference type="Rhea" id="RHEA:53428"/>
        <dbReference type="Rhea" id="RHEA-COMP:10131"/>
        <dbReference type="Rhea" id="RHEA-COMP:10132"/>
        <dbReference type="Rhea" id="RHEA-COMP:13555"/>
        <dbReference type="Rhea" id="RHEA-COMP:13556"/>
        <dbReference type="ChEBI" id="CHEBI:29950"/>
        <dbReference type="ChEBI" id="CHEBI:82612"/>
        <dbReference type="ChEBI" id="CHEBI:137386"/>
        <dbReference type="ChEBI" id="CHEBI:137387"/>
        <dbReference type="EC" id="2.1.1.63"/>
    </reaction>
</comment>
<dbReference type="Gene3D" id="1.10.10.10">
    <property type="entry name" value="Winged helix-like DNA-binding domain superfamily/Winged helix DNA-binding domain"/>
    <property type="match status" value="1"/>
</dbReference>
<feature type="domain" description="Methylguanine DNA methyltransferase ribonuclease-like" evidence="10">
    <location>
        <begin position="6"/>
        <end position="82"/>
    </location>
</feature>
<dbReference type="GO" id="GO:0003908">
    <property type="term" value="F:methylated-DNA-[protein]-cysteine S-methyltransferase activity"/>
    <property type="evidence" value="ECO:0007669"/>
    <property type="project" value="UniProtKB-EC"/>
</dbReference>
<keyword evidence="7" id="KW-0234">DNA repair</keyword>
<protein>
    <recommendedName>
        <fullName evidence="3">methylated-DNA--[protein]-cysteine S-methyltransferase</fullName>
        <ecNumber evidence="3">2.1.1.63</ecNumber>
    </recommendedName>
</protein>
<dbReference type="GO" id="GO:0032259">
    <property type="term" value="P:methylation"/>
    <property type="evidence" value="ECO:0007669"/>
    <property type="project" value="UniProtKB-KW"/>
</dbReference>
<dbReference type="RefSeq" id="WP_105982417.1">
    <property type="nucleotide sequence ID" value="NZ_MQUC01000003.1"/>
</dbReference>
<evidence type="ECO:0000259" key="10">
    <source>
        <dbReference type="Pfam" id="PF02870"/>
    </source>
</evidence>
<dbReference type="EMBL" id="MQUC01000003">
    <property type="protein sequence ID" value="PRP66614.1"/>
    <property type="molecule type" value="Genomic_DNA"/>
</dbReference>
<dbReference type="Pfam" id="PF01035">
    <property type="entry name" value="DNA_binding_1"/>
    <property type="match status" value="1"/>
</dbReference>
<evidence type="ECO:0000313" key="11">
    <source>
        <dbReference type="EMBL" id="PRP66614.1"/>
    </source>
</evidence>